<evidence type="ECO:0000256" key="1">
    <source>
        <dbReference type="ARBA" id="ARBA00004123"/>
    </source>
</evidence>
<dbReference type="InterPro" id="IPR051219">
    <property type="entry name" value="Heterochromatin_chromo-domain"/>
</dbReference>
<dbReference type="PANTHER" id="PTHR22812">
    <property type="entry name" value="CHROMOBOX PROTEIN"/>
    <property type="match status" value="1"/>
</dbReference>
<dbReference type="InterPro" id="IPR016197">
    <property type="entry name" value="Chromo-like_dom_sf"/>
</dbReference>
<organism evidence="4">
    <name type="scientific">Arcella intermedia</name>
    <dbReference type="NCBI Taxonomy" id="1963864"/>
    <lineage>
        <taxon>Eukaryota</taxon>
        <taxon>Amoebozoa</taxon>
        <taxon>Tubulinea</taxon>
        <taxon>Elardia</taxon>
        <taxon>Arcellinida</taxon>
        <taxon>Sphaerothecina</taxon>
        <taxon>Arcellidae</taxon>
        <taxon>Arcella</taxon>
    </lineage>
</organism>
<name>A0A6B2LUU5_9EUKA</name>
<comment type="subcellular location">
    <subcellularLocation>
        <location evidence="1">Nucleus</location>
    </subcellularLocation>
</comment>
<dbReference type="CDD" id="cd00024">
    <property type="entry name" value="CD_CSD"/>
    <property type="match status" value="1"/>
</dbReference>
<reference evidence="4" key="1">
    <citation type="journal article" date="2020" name="J. Eukaryot. Microbiol.">
        <title>De novo Sequencing, Assembly and Annotation of the Transcriptome for the Free-Living Testate Amoeba Arcella intermedia.</title>
        <authorList>
            <person name="Ribeiro G.M."/>
            <person name="Porfirio-Sousa A.L."/>
            <person name="Maurer-Alcala X.X."/>
            <person name="Katz L.A."/>
            <person name="Lahr D.J.G."/>
        </authorList>
    </citation>
    <scope>NUCLEOTIDE SEQUENCE</scope>
</reference>
<dbReference type="GO" id="GO:0005634">
    <property type="term" value="C:nucleus"/>
    <property type="evidence" value="ECO:0007669"/>
    <property type="project" value="UniProtKB-SubCell"/>
</dbReference>
<dbReference type="InterPro" id="IPR023780">
    <property type="entry name" value="Chromo_domain"/>
</dbReference>
<dbReference type="Pfam" id="PF00385">
    <property type="entry name" value="Chromo"/>
    <property type="match status" value="1"/>
</dbReference>
<proteinExistence type="predicted"/>
<sequence>MAKRQNSEGEVEYLLKWKGYSFFYNTWEAEPNLNNCKLLIQDFEKRHSKKMKPKFIKKEKIGFNFGDEVEKIVNVT</sequence>
<dbReference type="AlphaFoldDB" id="A0A6B2LUU5"/>
<dbReference type="Gene3D" id="2.40.50.40">
    <property type="match status" value="1"/>
</dbReference>
<evidence type="ECO:0000256" key="2">
    <source>
        <dbReference type="ARBA" id="ARBA00023242"/>
    </source>
</evidence>
<feature type="domain" description="Chromo" evidence="3">
    <location>
        <begin position="1"/>
        <end position="55"/>
    </location>
</feature>
<dbReference type="SMART" id="SM00298">
    <property type="entry name" value="CHROMO"/>
    <property type="match status" value="1"/>
</dbReference>
<evidence type="ECO:0000259" key="3">
    <source>
        <dbReference type="PROSITE" id="PS50013"/>
    </source>
</evidence>
<keyword evidence="2" id="KW-0539">Nucleus</keyword>
<dbReference type="InterPro" id="IPR000953">
    <property type="entry name" value="Chromo/chromo_shadow_dom"/>
</dbReference>
<accession>A0A6B2LUU5</accession>
<dbReference type="PROSITE" id="PS50013">
    <property type="entry name" value="CHROMO_2"/>
    <property type="match status" value="1"/>
</dbReference>
<dbReference type="EMBL" id="GIBP01012043">
    <property type="protein sequence ID" value="NDV41012.1"/>
    <property type="molecule type" value="Transcribed_RNA"/>
</dbReference>
<evidence type="ECO:0000313" key="4">
    <source>
        <dbReference type="EMBL" id="NDV41012.1"/>
    </source>
</evidence>
<protein>
    <recommendedName>
        <fullName evidence="3">Chromo domain-containing protein</fullName>
    </recommendedName>
</protein>
<dbReference type="SUPFAM" id="SSF54160">
    <property type="entry name" value="Chromo domain-like"/>
    <property type="match status" value="1"/>
</dbReference>